<evidence type="ECO:0000256" key="1">
    <source>
        <dbReference type="SAM" id="SignalP"/>
    </source>
</evidence>
<dbReference type="EMBL" id="JAVLET010000017">
    <property type="protein sequence ID" value="KAL0465349.1"/>
    <property type="molecule type" value="Genomic_DNA"/>
</dbReference>
<accession>A0ABR3CY41</accession>
<dbReference type="Proteomes" id="UP001451303">
    <property type="component" value="Unassembled WGS sequence"/>
</dbReference>
<organism evidence="2 3">
    <name type="scientific">Neurospora intermedia</name>
    <dbReference type="NCBI Taxonomy" id="5142"/>
    <lineage>
        <taxon>Eukaryota</taxon>
        <taxon>Fungi</taxon>
        <taxon>Dikarya</taxon>
        <taxon>Ascomycota</taxon>
        <taxon>Pezizomycotina</taxon>
        <taxon>Sordariomycetes</taxon>
        <taxon>Sordariomycetidae</taxon>
        <taxon>Sordariales</taxon>
        <taxon>Sordariaceae</taxon>
        <taxon>Neurospora</taxon>
    </lineage>
</organism>
<evidence type="ECO:0000313" key="2">
    <source>
        <dbReference type="EMBL" id="KAL0465349.1"/>
    </source>
</evidence>
<protein>
    <recommendedName>
        <fullName evidence="4">Secreted protein</fullName>
    </recommendedName>
</protein>
<reference evidence="2 3" key="1">
    <citation type="submission" date="2023-09" db="EMBL/GenBank/DDBJ databases">
        <title>Multi-omics analysis of a traditional fermented food reveals byproduct-associated fungal strains for waste-to-food upcycling.</title>
        <authorList>
            <consortium name="Lawrence Berkeley National Laboratory"/>
            <person name="Rekdal V.M."/>
            <person name="Villalobos-Escobedo J.M."/>
            <person name="Rodriguez-Valeron N."/>
            <person name="Garcia M.O."/>
            <person name="Vasquez D.P."/>
            <person name="Damayanti I."/>
            <person name="Sorensen P.M."/>
            <person name="Baidoo E.E."/>
            <person name="De Carvalho A.C."/>
            <person name="Riley R."/>
            <person name="Lipzen A."/>
            <person name="He G."/>
            <person name="Yan M."/>
            <person name="Haridas S."/>
            <person name="Daum C."/>
            <person name="Yoshinaga Y."/>
            <person name="Ng V."/>
            <person name="Grigoriev I.V."/>
            <person name="Munk R."/>
            <person name="Nuraida L."/>
            <person name="Wijaya C.H."/>
            <person name="Morales P.-C."/>
            <person name="Keasling J.D."/>
        </authorList>
    </citation>
    <scope>NUCLEOTIDE SEQUENCE [LARGE SCALE GENOMIC DNA]</scope>
    <source>
        <strain evidence="2 3">FGSC 2613</strain>
    </source>
</reference>
<keyword evidence="1" id="KW-0732">Signal</keyword>
<evidence type="ECO:0008006" key="4">
    <source>
        <dbReference type="Google" id="ProtNLM"/>
    </source>
</evidence>
<sequence>MCLCVVDVVFSVTFCLRVLLPESLAPCVPLSEDPLGRALIQLRFTVCDKFGRGSPRGTELRVNVQLWMERYVCASKHIR</sequence>
<proteinExistence type="predicted"/>
<name>A0ABR3CY41_NEUIN</name>
<evidence type="ECO:0000313" key="3">
    <source>
        <dbReference type="Proteomes" id="UP001451303"/>
    </source>
</evidence>
<comment type="caution">
    <text evidence="2">The sequence shown here is derived from an EMBL/GenBank/DDBJ whole genome shotgun (WGS) entry which is preliminary data.</text>
</comment>
<feature type="signal peptide" evidence="1">
    <location>
        <begin position="1"/>
        <end position="15"/>
    </location>
</feature>
<gene>
    <name evidence="2" type="ORF">QR685DRAFT_538498</name>
</gene>
<feature type="chain" id="PRO_5046146845" description="Secreted protein" evidence="1">
    <location>
        <begin position="16"/>
        <end position="79"/>
    </location>
</feature>
<keyword evidence="3" id="KW-1185">Reference proteome</keyword>